<name>A0A2I1KUT2_9ACTO</name>
<dbReference type="RefSeq" id="WP_006549873.1">
    <property type="nucleotide sequence ID" value="NZ_CP136961.1"/>
</dbReference>
<dbReference type="AlphaFoldDB" id="A0A2I1KUT2"/>
<dbReference type="GeneID" id="81707367"/>
<proteinExistence type="predicted"/>
<accession>A0A2I1KUT2</accession>
<organism evidence="2 3">
    <name type="scientific">Actinomyces urogenitalis</name>
    <dbReference type="NCBI Taxonomy" id="103621"/>
    <lineage>
        <taxon>Bacteria</taxon>
        <taxon>Bacillati</taxon>
        <taxon>Actinomycetota</taxon>
        <taxon>Actinomycetes</taxon>
        <taxon>Actinomycetales</taxon>
        <taxon>Actinomycetaceae</taxon>
        <taxon>Actinomyces</taxon>
    </lineage>
</organism>
<dbReference type="Pfam" id="PF25509">
    <property type="entry name" value="DUF7916"/>
    <property type="match status" value="1"/>
</dbReference>
<evidence type="ECO:0000313" key="2">
    <source>
        <dbReference type="EMBL" id="PKY99376.1"/>
    </source>
</evidence>
<dbReference type="Proteomes" id="UP000234778">
    <property type="component" value="Unassembled WGS sequence"/>
</dbReference>
<evidence type="ECO:0000313" key="3">
    <source>
        <dbReference type="Proteomes" id="UP000234778"/>
    </source>
</evidence>
<feature type="domain" description="DUF7916" evidence="1">
    <location>
        <begin position="5"/>
        <end position="313"/>
    </location>
</feature>
<protein>
    <submittedName>
        <fullName evidence="2">PEP phosphonomutase</fullName>
    </submittedName>
</protein>
<reference evidence="2 3" key="1">
    <citation type="submission" date="2017-12" db="EMBL/GenBank/DDBJ databases">
        <title>Phylogenetic diversity of female urinary microbiome.</title>
        <authorList>
            <person name="Thomas-White K."/>
            <person name="Wolfe A.J."/>
        </authorList>
    </citation>
    <scope>NUCLEOTIDE SEQUENCE [LARGE SCALE GENOMIC DNA]</scope>
    <source>
        <strain evidence="2 3">UMB0319</strain>
    </source>
</reference>
<dbReference type="InterPro" id="IPR057238">
    <property type="entry name" value="DUF7916"/>
</dbReference>
<sequence length="313" mass="32162">MTRLIDLPSSALPGLRGEELVRAIADSEGRAVAAETIVATGPLLDKVSNPELAAAAGADIVVLNLYDVDHPCVAGMPDAQGQQEAGDADAFAFGSVGLGRGVTAGQVSQWTGRVTAVNLEPVFPQATFPQGRRATVRAAQMLVEQGGQIAVITGNPGTGVTIEAIIEATRQIRAATDGELVLLAGRMHAAGSGEPVMTADDVARLADAGAHGVVLPAPGTTPGTSVSASEAWVAAAHARGMLAWNSIGTSQEGASTSVIERLGLDSKTTGADIHHIGDSGFFGIAPPENIYAYSLAVRGRRHTWHRIAASRMR</sequence>
<gene>
    <name evidence="2" type="ORF">CYJ26_00205</name>
</gene>
<dbReference type="EMBL" id="PKHA01000001">
    <property type="protein sequence ID" value="PKY99376.1"/>
    <property type="molecule type" value="Genomic_DNA"/>
</dbReference>
<evidence type="ECO:0000259" key="1">
    <source>
        <dbReference type="Pfam" id="PF25509"/>
    </source>
</evidence>
<comment type="caution">
    <text evidence="2">The sequence shown here is derived from an EMBL/GenBank/DDBJ whole genome shotgun (WGS) entry which is preliminary data.</text>
</comment>